<evidence type="ECO:0000313" key="2">
    <source>
        <dbReference type="Proteomes" id="UP000270094"/>
    </source>
</evidence>
<organism evidence="1 2">
    <name type="scientific">Strongylus vulgaris</name>
    <name type="common">Blood worm</name>
    <dbReference type="NCBI Taxonomy" id="40348"/>
    <lineage>
        <taxon>Eukaryota</taxon>
        <taxon>Metazoa</taxon>
        <taxon>Ecdysozoa</taxon>
        <taxon>Nematoda</taxon>
        <taxon>Chromadorea</taxon>
        <taxon>Rhabditida</taxon>
        <taxon>Rhabditina</taxon>
        <taxon>Rhabditomorpha</taxon>
        <taxon>Strongyloidea</taxon>
        <taxon>Strongylidae</taxon>
        <taxon>Strongylus</taxon>
    </lineage>
</organism>
<name>A0A3P7KZN9_STRVU</name>
<proteinExistence type="predicted"/>
<accession>A0A3P7KZN9</accession>
<protein>
    <submittedName>
        <fullName evidence="1">Uncharacterized protein</fullName>
    </submittedName>
</protein>
<reference evidence="1 2" key="1">
    <citation type="submission" date="2018-11" db="EMBL/GenBank/DDBJ databases">
        <authorList>
            <consortium name="Pathogen Informatics"/>
        </authorList>
    </citation>
    <scope>NUCLEOTIDE SEQUENCE [LARGE SCALE GENOMIC DNA]</scope>
</reference>
<dbReference type="AlphaFoldDB" id="A0A3P7KZN9"/>
<dbReference type="EMBL" id="UYYB01096031">
    <property type="protein sequence ID" value="VDM75915.1"/>
    <property type="molecule type" value="Genomic_DNA"/>
</dbReference>
<gene>
    <name evidence="1" type="ORF">SVUK_LOCUS10913</name>
</gene>
<keyword evidence="2" id="KW-1185">Reference proteome</keyword>
<dbReference type="Proteomes" id="UP000270094">
    <property type="component" value="Unassembled WGS sequence"/>
</dbReference>
<evidence type="ECO:0000313" key="1">
    <source>
        <dbReference type="EMBL" id="VDM75915.1"/>
    </source>
</evidence>
<sequence length="112" mass="12004">MFAPTVPLTTSVILPYHCPMVCHQSCMKMCAVQLLPKTCMFMCQKPCVQKCVMASPVPHEFELMAELPFPVAAPPPPPPPTFADAIPLPSAGPGCMGSGCMMDNVMPPMIDP</sequence>